<name>A0A5B0MYP9_PUCGR</name>
<keyword evidence="4" id="KW-1185">Reference proteome</keyword>
<dbReference type="Proteomes" id="UP000324748">
    <property type="component" value="Unassembled WGS sequence"/>
</dbReference>
<keyword evidence="1" id="KW-0732">Signal</keyword>
<dbReference type="Proteomes" id="UP000325313">
    <property type="component" value="Unassembled WGS sequence"/>
</dbReference>
<evidence type="ECO:0000313" key="3">
    <source>
        <dbReference type="EMBL" id="KAA1131136.1"/>
    </source>
</evidence>
<reference evidence="4 5" key="1">
    <citation type="submission" date="2019-05" db="EMBL/GenBank/DDBJ databases">
        <title>Emergence of the Ug99 lineage of the wheat stem rust pathogen through somatic hybridization.</title>
        <authorList>
            <person name="Li F."/>
            <person name="Upadhyaya N.M."/>
            <person name="Sperschneider J."/>
            <person name="Matny O."/>
            <person name="Nguyen-Phuc H."/>
            <person name="Mago R."/>
            <person name="Raley C."/>
            <person name="Miller M.E."/>
            <person name="Silverstein K.A.T."/>
            <person name="Henningsen E."/>
            <person name="Hirsch C.D."/>
            <person name="Visser B."/>
            <person name="Pretorius Z.A."/>
            <person name="Steffenson B.J."/>
            <person name="Schwessinger B."/>
            <person name="Dodds P.N."/>
            <person name="Figueroa M."/>
        </authorList>
    </citation>
    <scope>NUCLEOTIDE SEQUENCE [LARGE SCALE GENOMIC DNA]</scope>
    <source>
        <strain evidence="2">21-0</strain>
        <strain evidence="3 5">Ug99</strain>
    </source>
</reference>
<evidence type="ECO:0000256" key="1">
    <source>
        <dbReference type="SAM" id="SignalP"/>
    </source>
</evidence>
<evidence type="ECO:0000313" key="5">
    <source>
        <dbReference type="Proteomes" id="UP000325313"/>
    </source>
</evidence>
<proteinExistence type="predicted"/>
<dbReference type="EMBL" id="VDEP01000104">
    <property type="protein sequence ID" value="KAA1131136.1"/>
    <property type="molecule type" value="Genomic_DNA"/>
</dbReference>
<evidence type="ECO:0000313" key="4">
    <source>
        <dbReference type="Proteomes" id="UP000324748"/>
    </source>
</evidence>
<evidence type="ECO:0008006" key="6">
    <source>
        <dbReference type="Google" id="ProtNLM"/>
    </source>
</evidence>
<dbReference type="AlphaFoldDB" id="A0A5B0MYP9"/>
<dbReference type="EMBL" id="VSWC01000131">
    <property type="protein sequence ID" value="KAA1080980.1"/>
    <property type="molecule type" value="Genomic_DNA"/>
</dbReference>
<dbReference type="OrthoDB" id="2495793at2759"/>
<feature type="signal peptide" evidence="1">
    <location>
        <begin position="1"/>
        <end position="23"/>
    </location>
</feature>
<organism evidence="2 4">
    <name type="scientific">Puccinia graminis f. sp. tritici</name>
    <dbReference type="NCBI Taxonomy" id="56615"/>
    <lineage>
        <taxon>Eukaryota</taxon>
        <taxon>Fungi</taxon>
        <taxon>Dikarya</taxon>
        <taxon>Basidiomycota</taxon>
        <taxon>Pucciniomycotina</taxon>
        <taxon>Pucciniomycetes</taxon>
        <taxon>Pucciniales</taxon>
        <taxon>Pucciniaceae</taxon>
        <taxon>Puccinia</taxon>
    </lineage>
</organism>
<gene>
    <name evidence="2" type="ORF">PGT21_026862</name>
    <name evidence="3" type="ORF">PGTUg99_014932</name>
</gene>
<evidence type="ECO:0000313" key="2">
    <source>
        <dbReference type="EMBL" id="KAA1080980.1"/>
    </source>
</evidence>
<accession>A0A5B0MYP9</accession>
<protein>
    <recommendedName>
        <fullName evidence="6">Secreted protein</fullName>
    </recommendedName>
</protein>
<feature type="chain" id="PRO_5036366192" description="Secreted protein" evidence="1">
    <location>
        <begin position="24"/>
        <end position="129"/>
    </location>
</feature>
<comment type="caution">
    <text evidence="2">The sequence shown here is derived from an EMBL/GenBank/DDBJ whole genome shotgun (WGS) entry which is preliminary data.</text>
</comment>
<sequence>MKTILVILITLNCSLFGLSKTSASKARGVVQCASYDFSGSSKVCTDKNDTAWKCGTCTGSITAHGCRLTGNEQQDPDSVDCQVSFSLFEANDKKKSRCTDELRHSHICSGGTSSHKSASCTGCQLAKSA</sequence>